<evidence type="ECO:0000256" key="8">
    <source>
        <dbReference type="SAM" id="MobiDB-lite"/>
    </source>
</evidence>
<accession>A0A2I0ALC5</accession>
<dbReference type="OrthoDB" id="1604062at2759"/>
<dbReference type="GO" id="GO:0080142">
    <property type="term" value="P:regulation of salicylic acid biosynthetic process"/>
    <property type="evidence" value="ECO:0007669"/>
    <property type="project" value="TreeGrafter"/>
</dbReference>
<feature type="region of interest" description="Disordered" evidence="8">
    <location>
        <begin position="1"/>
        <end position="35"/>
    </location>
</feature>
<dbReference type="GO" id="GO:0005516">
    <property type="term" value="F:calmodulin binding"/>
    <property type="evidence" value="ECO:0007669"/>
    <property type="project" value="InterPro"/>
</dbReference>
<dbReference type="GO" id="GO:0005634">
    <property type="term" value="C:nucleus"/>
    <property type="evidence" value="ECO:0007669"/>
    <property type="project" value="UniProtKB-SubCell"/>
</dbReference>
<evidence type="ECO:0000256" key="7">
    <source>
        <dbReference type="ARBA" id="ARBA00023242"/>
    </source>
</evidence>
<feature type="domain" description="Calmodulin binding protein-like N-terminal" evidence="10">
    <location>
        <begin position="107"/>
        <end position="254"/>
    </location>
</feature>
<evidence type="ECO:0000313" key="13">
    <source>
        <dbReference type="EMBL" id="PKA56344.1"/>
    </source>
</evidence>
<proteinExistence type="inferred from homology"/>
<dbReference type="InterPro" id="IPR046829">
    <property type="entry name" value="Calmod_bind_C"/>
</dbReference>
<evidence type="ECO:0000256" key="2">
    <source>
        <dbReference type="ARBA" id="ARBA00007214"/>
    </source>
</evidence>
<feature type="domain" description="Calmodulin binding protein central" evidence="11">
    <location>
        <begin position="267"/>
        <end position="332"/>
    </location>
</feature>
<gene>
    <name evidence="13" type="ORF">AXF42_Ash014847</name>
</gene>
<dbReference type="InterPro" id="IPR046831">
    <property type="entry name" value="Calmodulin_bind_N"/>
</dbReference>
<dbReference type="PANTHER" id="PTHR31713">
    <property type="entry name" value="OS02G0177800 PROTEIN"/>
    <property type="match status" value="1"/>
</dbReference>
<feature type="domain" description="Calmodulin binding protein C-terminal" evidence="12">
    <location>
        <begin position="337"/>
        <end position="380"/>
    </location>
</feature>
<evidence type="ECO:0000256" key="5">
    <source>
        <dbReference type="ARBA" id="ARBA00023159"/>
    </source>
</evidence>
<evidence type="ECO:0000259" key="10">
    <source>
        <dbReference type="Pfam" id="PF07887"/>
    </source>
</evidence>
<keyword evidence="5" id="KW-0010">Activator</keyword>
<dbReference type="Pfam" id="PF20452">
    <property type="entry name" value="Calmod_bind_C"/>
    <property type="match status" value="1"/>
</dbReference>
<evidence type="ECO:0000259" key="11">
    <source>
        <dbReference type="Pfam" id="PF20451"/>
    </source>
</evidence>
<dbReference type="STRING" id="1088818.A0A2I0ALC5"/>
<dbReference type="Proteomes" id="UP000236161">
    <property type="component" value="Unassembled WGS sequence"/>
</dbReference>
<reference evidence="13 14" key="1">
    <citation type="journal article" date="2017" name="Nature">
        <title>The Apostasia genome and the evolution of orchids.</title>
        <authorList>
            <person name="Zhang G.Q."/>
            <person name="Liu K.W."/>
            <person name="Li Z."/>
            <person name="Lohaus R."/>
            <person name="Hsiao Y.Y."/>
            <person name="Niu S.C."/>
            <person name="Wang J.Y."/>
            <person name="Lin Y.C."/>
            <person name="Xu Q."/>
            <person name="Chen L.J."/>
            <person name="Yoshida K."/>
            <person name="Fujiwara S."/>
            <person name="Wang Z.W."/>
            <person name="Zhang Y.Q."/>
            <person name="Mitsuda N."/>
            <person name="Wang M."/>
            <person name="Liu G.H."/>
            <person name="Pecoraro L."/>
            <person name="Huang H.X."/>
            <person name="Xiao X.J."/>
            <person name="Lin M."/>
            <person name="Wu X.Y."/>
            <person name="Wu W.L."/>
            <person name="Chen Y.Y."/>
            <person name="Chang S.B."/>
            <person name="Sakamoto S."/>
            <person name="Ohme-Takagi M."/>
            <person name="Yagi M."/>
            <person name="Zeng S.J."/>
            <person name="Shen C.Y."/>
            <person name="Yeh C.M."/>
            <person name="Luo Y.B."/>
            <person name="Tsai W.C."/>
            <person name="Van de Peer Y."/>
            <person name="Liu Z.J."/>
        </authorList>
    </citation>
    <scope>NUCLEOTIDE SEQUENCE [LARGE SCALE GENOMIC DNA]</scope>
    <source>
        <strain evidence="14">cv. Shenzhen</strain>
        <tissue evidence="13">Stem</tissue>
    </source>
</reference>
<evidence type="ECO:0000259" key="12">
    <source>
        <dbReference type="Pfam" id="PF20452"/>
    </source>
</evidence>
<feature type="transmembrane region" description="Helical" evidence="9">
    <location>
        <begin position="55"/>
        <end position="77"/>
    </location>
</feature>
<evidence type="ECO:0000256" key="4">
    <source>
        <dbReference type="ARBA" id="ARBA00023125"/>
    </source>
</evidence>
<dbReference type="Pfam" id="PF20451">
    <property type="entry name" value="Calmod_bind_M"/>
    <property type="match status" value="1"/>
</dbReference>
<dbReference type="PANTHER" id="PTHR31713:SF14">
    <property type="entry name" value="CALMODULIN-BINDING PROTEIN 60 A"/>
    <property type="match status" value="1"/>
</dbReference>
<evidence type="ECO:0008006" key="15">
    <source>
        <dbReference type="Google" id="ProtNLM"/>
    </source>
</evidence>
<keyword evidence="9" id="KW-0812">Transmembrane</keyword>
<sequence>MSQKRQPPPEEERVAGSTSAGGGGAALPEEKRQRVPALRGSDIHGVFEDGRIEEAALCAGALANSLVVLILWLFYIYKKNGFLSNAFLACDIRERGKQINTSCSRDLQLCFMNKLSLPVFTGTRIEGEDSSSISIALVDDLTGETVISRPESSLKVEIVVLEGDFEGNEDSNWTAEEFKSNIVKEREGKRSLLTGDIFVELNEGIGVVGELSFTDNSSWTRSRKFKLGARVVDGSLNGTRVREAKTEAFMVKDHRGELYKKHYPPSLRDEVWRLEKIGKDGAFHRRLSSENINTVKDFLTLLVTDAPRLRNILGGGMSAKMWEVTVEHARTCTLTSQLHLYYVDGQRKAGVVFNVVGEVTGILSDQQFIPYDDLSDAQQVGFWPSQFGQASVDAKILVKQAYQNLSEVLTLDIGGIMGVSSQATQNTIPSDDIYSNSLSPLKTDGGFNFNYSPITSPDIFTKGFDSYFQQALGGFGSRYEPESQAIFHSCNPREVEKISSSHIMLEECRSQELFGEDNFDYYNSGLTLLSQADLGSAVASFITRSHWRPYAWWGTLIIVLKWKFSIKRKVATKKMIVQTSRFG</sequence>
<comment type="similarity">
    <text evidence="2">Belongs to the plant ACBP60 protein family.</text>
</comment>
<dbReference type="GO" id="GO:0043565">
    <property type="term" value="F:sequence-specific DNA binding"/>
    <property type="evidence" value="ECO:0007669"/>
    <property type="project" value="TreeGrafter"/>
</dbReference>
<name>A0A2I0ALC5_9ASPA</name>
<keyword evidence="7" id="KW-0539">Nucleus</keyword>
<keyword evidence="3" id="KW-0805">Transcription regulation</keyword>
<keyword evidence="9" id="KW-0472">Membrane</keyword>
<evidence type="ECO:0000256" key="1">
    <source>
        <dbReference type="ARBA" id="ARBA00004123"/>
    </source>
</evidence>
<keyword evidence="9" id="KW-1133">Transmembrane helix</keyword>
<dbReference type="Pfam" id="PF07887">
    <property type="entry name" value="Calmodulin_bind"/>
    <property type="match status" value="1"/>
</dbReference>
<keyword evidence="6" id="KW-0804">Transcription</keyword>
<keyword evidence="14" id="KW-1185">Reference proteome</keyword>
<dbReference type="GO" id="GO:0003700">
    <property type="term" value="F:DNA-binding transcription factor activity"/>
    <property type="evidence" value="ECO:0007669"/>
    <property type="project" value="TreeGrafter"/>
</dbReference>
<evidence type="ECO:0000256" key="9">
    <source>
        <dbReference type="SAM" id="Phobius"/>
    </source>
</evidence>
<comment type="subcellular location">
    <subcellularLocation>
        <location evidence="1">Nucleus</location>
    </subcellularLocation>
</comment>
<keyword evidence="4" id="KW-0238">DNA-binding</keyword>
<organism evidence="13 14">
    <name type="scientific">Apostasia shenzhenica</name>
    <dbReference type="NCBI Taxonomy" id="1088818"/>
    <lineage>
        <taxon>Eukaryota</taxon>
        <taxon>Viridiplantae</taxon>
        <taxon>Streptophyta</taxon>
        <taxon>Embryophyta</taxon>
        <taxon>Tracheophyta</taxon>
        <taxon>Spermatophyta</taxon>
        <taxon>Magnoliopsida</taxon>
        <taxon>Liliopsida</taxon>
        <taxon>Asparagales</taxon>
        <taxon>Orchidaceae</taxon>
        <taxon>Apostasioideae</taxon>
        <taxon>Apostasia</taxon>
    </lineage>
</organism>
<protein>
    <recommendedName>
        <fullName evidence="15">Calmodulin-binding protein 60 A</fullName>
    </recommendedName>
</protein>
<dbReference type="InterPro" id="IPR012416">
    <property type="entry name" value="CBP60"/>
</dbReference>
<dbReference type="AlphaFoldDB" id="A0A2I0ALC5"/>
<evidence type="ECO:0000256" key="6">
    <source>
        <dbReference type="ARBA" id="ARBA00023163"/>
    </source>
</evidence>
<dbReference type="InterPro" id="IPR046830">
    <property type="entry name" value="Calmod_bind_M"/>
</dbReference>
<evidence type="ECO:0000256" key="3">
    <source>
        <dbReference type="ARBA" id="ARBA00023015"/>
    </source>
</evidence>
<evidence type="ECO:0000313" key="14">
    <source>
        <dbReference type="Proteomes" id="UP000236161"/>
    </source>
</evidence>
<dbReference type="EMBL" id="KZ451973">
    <property type="protein sequence ID" value="PKA56344.1"/>
    <property type="molecule type" value="Genomic_DNA"/>
</dbReference>